<name>A0A4U1B4A0_9GAMM</name>
<evidence type="ECO:0000256" key="3">
    <source>
        <dbReference type="ARBA" id="ARBA00005150"/>
    </source>
</evidence>
<gene>
    <name evidence="24" type="primary">folC</name>
    <name evidence="24" type="ORF">E8M12_09665</name>
</gene>
<sequence>MTQTNHSHLSLTTLDEWLFYLESIHSLEIDMTLDRISEVRQRLAITLEDKTVVTVGGTNGKGTTCAFLETALLDSGYSVAVYSSPHINQFNERLRINKALINDDALIDAFRRIERARAEISLTYYEYTTLAALMICQAQDVDVVILEVGLGGRLDATNIIDADLSIITSIDLDHQQFLGNDRSSIGLEKAGICRSGKPAVIGEPNLPLKVRQYLDSLGCEGFYRGEHFDHLTDADGKDWQWRGADATFNQLGAPAIPKDNVATALMALSILNKRFTNLTIAERANNWIAATQVAGRTEVVSTDPMVMLDVAHNPHAARHLAKVVGASGVRKVHALVGMLADKDIYSTLAAMTDVVDIWYPVSLNVPRGAKAGQLIDELQKLHQSSNGFDNVSDGFKIAKQNANKNDMILVFGSFFTVADFKKSCI</sequence>
<evidence type="ECO:0000256" key="12">
    <source>
        <dbReference type="ARBA" id="ARBA00022842"/>
    </source>
</evidence>
<dbReference type="RefSeq" id="WP_136735951.1">
    <property type="nucleotide sequence ID" value="NZ_SWDB01000022.1"/>
</dbReference>
<evidence type="ECO:0000256" key="20">
    <source>
        <dbReference type="ARBA" id="ARBA00049161"/>
    </source>
</evidence>
<evidence type="ECO:0000256" key="10">
    <source>
        <dbReference type="ARBA" id="ARBA00022741"/>
    </source>
</evidence>
<evidence type="ECO:0000256" key="13">
    <source>
        <dbReference type="ARBA" id="ARBA00022909"/>
    </source>
</evidence>
<dbReference type="InterPro" id="IPR036615">
    <property type="entry name" value="Mur_ligase_C_dom_sf"/>
</dbReference>
<evidence type="ECO:0000259" key="22">
    <source>
        <dbReference type="Pfam" id="PF02875"/>
    </source>
</evidence>
<comment type="similarity">
    <text evidence="4 21">Belongs to the folylpolyglutamate synthase family.</text>
</comment>
<evidence type="ECO:0000256" key="7">
    <source>
        <dbReference type="ARBA" id="ARBA00019357"/>
    </source>
</evidence>
<dbReference type="GO" id="GO:0046872">
    <property type="term" value="F:metal ion binding"/>
    <property type="evidence" value="ECO:0007669"/>
    <property type="project" value="UniProtKB-KW"/>
</dbReference>
<dbReference type="PANTHER" id="PTHR11136:SF0">
    <property type="entry name" value="DIHYDROFOLATE SYNTHETASE-RELATED"/>
    <property type="match status" value="1"/>
</dbReference>
<dbReference type="GO" id="GO:0004326">
    <property type="term" value="F:tetrahydrofolylpolyglutamate synthase activity"/>
    <property type="evidence" value="ECO:0007669"/>
    <property type="project" value="UniProtKB-EC"/>
</dbReference>
<dbReference type="Pfam" id="PF08245">
    <property type="entry name" value="Mur_ligase_M"/>
    <property type="match status" value="1"/>
</dbReference>
<dbReference type="InterPro" id="IPR001645">
    <property type="entry name" value="Folylpolyglutamate_synth"/>
</dbReference>
<evidence type="ECO:0000256" key="18">
    <source>
        <dbReference type="ARBA" id="ARBA00047808"/>
    </source>
</evidence>
<keyword evidence="25" id="KW-1185">Reference proteome</keyword>
<keyword evidence="12" id="KW-0460">Magnesium</keyword>
<keyword evidence="13" id="KW-0289">Folate biosynthesis</keyword>
<evidence type="ECO:0000256" key="14">
    <source>
        <dbReference type="ARBA" id="ARBA00030048"/>
    </source>
</evidence>
<comment type="catalytic activity">
    <reaction evidence="19">
        <text>(6R)-5,10-methylenetetrahydrofolyl-(gamma-L-Glu)(n) + L-glutamate + ATP = (6R)-5,10-methylenetetrahydrofolyl-(gamma-L-Glu)(n+1) + ADP + phosphate + H(+)</text>
        <dbReference type="Rhea" id="RHEA:51912"/>
        <dbReference type="Rhea" id="RHEA-COMP:13257"/>
        <dbReference type="Rhea" id="RHEA-COMP:13258"/>
        <dbReference type="ChEBI" id="CHEBI:15378"/>
        <dbReference type="ChEBI" id="CHEBI:29985"/>
        <dbReference type="ChEBI" id="CHEBI:30616"/>
        <dbReference type="ChEBI" id="CHEBI:43474"/>
        <dbReference type="ChEBI" id="CHEBI:136572"/>
        <dbReference type="ChEBI" id="CHEBI:456216"/>
        <dbReference type="EC" id="6.3.2.17"/>
    </reaction>
</comment>
<evidence type="ECO:0000256" key="6">
    <source>
        <dbReference type="ARBA" id="ARBA00013025"/>
    </source>
</evidence>
<evidence type="ECO:0000256" key="16">
    <source>
        <dbReference type="ARBA" id="ARBA00032510"/>
    </source>
</evidence>
<comment type="catalytic activity">
    <reaction evidence="18">
        <text>10-formyltetrahydrofolyl-(gamma-L-Glu)(n) + L-glutamate + ATP = 10-formyltetrahydrofolyl-(gamma-L-Glu)(n+1) + ADP + phosphate + H(+)</text>
        <dbReference type="Rhea" id="RHEA:51904"/>
        <dbReference type="Rhea" id="RHEA-COMP:13088"/>
        <dbReference type="Rhea" id="RHEA-COMP:14300"/>
        <dbReference type="ChEBI" id="CHEBI:15378"/>
        <dbReference type="ChEBI" id="CHEBI:29985"/>
        <dbReference type="ChEBI" id="CHEBI:30616"/>
        <dbReference type="ChEBI" id="CHEBI:43474"/>
        <dbReference type="ChEBI" id="CHEBI:134413"/>
        <dbReference type="ChEBI" id="CHEBI:456216"/>
        <dbReference type="EC" id="6.3.2.17"/>
    </reaction>
</comment>
<keyword evidence="8 21" id="KW-0436">Ligase</keyword>
<evidence type="ECO:0000313" key="24">
    <source>
        <dbReference type="EMBL" id="TKB45093.1"/>
    </source>
</evidence>
<evidence type="ECO:0000256" key="4">
    <source>
        <dbReference type="ARBA" id="ARBA00008276"/>
    </source>
</evidence>
<evidence type="ECO:0000256" key="5">
    <source>
        <dbReference type="ARBA" id="ARBA00013023"/>
    </source>
</evidence>
<comment type="pathway">
    <text evidence="2">Cofactor biosynthesis; tetrahydrofolate biosynthesis; 7,8-dihydrofolate from 2-amino-4-hydroxy-6-hydroxymethyl-7,8-dihydropteridine diphosphate and 4-aminobenzoate: step 2/2.</text>
</comment>
<dbReference type="AlphaFoldDB" id="A0A4U1B4A0"/>
<evidence type="ECO:0000259" key="23">
    <source>
        <dbReference type="Pfam" id="PF08245"/>
    </source>
</evidence>
<dbReference type="GO" id="GO:0046656">
    <property type="term" value="P:folic acid biosynthetic process"/>
    <property type="evidence" value="ECO:0007669"/>
    <property type="project" value="UniProtKB-KW"/>
</dbReference>
<evidence type="ECO:0000256" key="21">
    <source>
        <dbReference type="PIRNR" id="PIRNR001563"/>
    </source>
</evidence>
<comment type="pathway">
    <text evidence="3">Cofactor biosynthesis; tetrahydrofolylpolyglutamate biosynthesis.</text>
</comment>
<dbReference type="Gene3D" id="3.40.1190.10">
    <property type="entry name" value="Mur-like, catalytic domain"/>
    <property type="match status" value="1"/>
</dbReference>
<dbReference type="GO" id="GO:0005737">
    <property type="term" value="C:cytoplasm"/>
    <property type="evidence" value="ECO:0007669"/>
    <property type="project" value="TreeGrafter"/>
</dbReference>
<evidence type="ECO:0000256" key="17">
    <source>
        <dbReference type="ARBA" id="ARBA00047493"/>
    </source>
</evidence>
<evidence type="ECO:0000256" key="9">
    <source>
        <dbReference type="ARBA" id="ARBA00022723"/>
    </source>
</evidence>
<comment type="function">
    <text evidence="1">Functions in two distinct reactions of the de novo folate biosynthetic pathway. Catalyzes the addition of a glutamate residue to dihydropteroate (7,8-dihydropteroate or H2Pte) to form dihydrofolate (7,8-dihydrofolate monoglutamate or H2Pte-Glu). Also catalyzes successive additions of L-glutamate to tetrahydrofolate or 10-formyltetrahydrofolate or 5,10-methylenetetrahydrofolate, leading to folylpolyglutamate derivatives.</text>
</comment>
<dbReference type="NCBIfam" id="TIGR01499">
    <property type="entry name" value="folC"/>
    <property type="match status" value="1"/>
</dbReference>
<feature type="domain" description="Mur ligase central" evidence="23">
    <location>
        <begin position="55"/>
        <end position="180"/>
    </location>
</feature>
<dbReference type="Proteomes" id="UP000307999">
    <property type="component" value="Unassembled WGS sequence"/>
</dbReference>
<dbReference type="GO" id="GO:0008841">
    <property type="term" value="F:dihydrofolate synthase activity"/>
    <property type="evidence" value="ECO:0007669"/>
    <property type="project" value="UniProtKB-EC"/>
</dbReference>
<dbReference type="GO" id="GO:0046654">
    <property type="term" value="P:tetrahydrofolate biosynthetic process"/>
    <property type="evidence" value="ECO:0007669"/>
    <property type="project" value="UniProtKB-UniPathway"/>
</dbReference>
<dbReference type="EC" id="6.3.2.17" evidence="6"/>
<dbReference type="PANTHER" id="PTHR11136">
    <property type="entry name" value="FOLYLPOLYGLUTAMATE SYNTHASE-RELATED"/>
    <property type="match status" value="1"/>
</dbReference>
<keyword evidence="11 21" id="KW-0067">ATP-binding</keyword>
<evidence type="ECO:0000256" key="1">
    <source>
        <dbReference type="ARBA" id="ARBA00002714"/>
    </source>
</evidence>
<dbReference type="GO" id="GO:0005524">
    <property type="term" value="F:ATP binding"/>
    <property type="evidence" value="ECO:0007669"/>
    <property type="project" value="UniProtKB-KW"/>
</dbReference>
<comment type="catalytic activity">
    <reaction evidence="17">
        <text>(6S)-5,6,7,8-tetrahydrofolyl-(gamma-L-Glu)(n) + L-glutamate + ATP = (6S)-5,6,7,8-tetrahydrofolyl-(gamma-L-Glu)(n+1) + ADP + phosphate + H(+)</text>
        <dbReference type="Rhea" id="RHEA:10580"/>
        <dbReference type="Rhea" id="RHEA-COMP:14738"/>
        <dbReference type="Rhea" id="RHEA-COMP:14740"/>
        <dbReference type="ChEBI" id="CHEBI:15378"/>
        <dbReference type="ChEBI" id="CHEBI:29985"/>
        <dbReference type="ChEBI" id="CHEBI:30616"/>
        <dbReference type="ChEBI" id="CHEBI:43474"/>
        <dbReference type="ChEBI" id="CHEBI:141005"/>
        <dbReference type="ChEBI" id="CHEBI:456216"/>
        <dbReference type="EC" id="6.3.2.17"/>
    </reaction>
</comment>
<evidence type="ECO:0000256" key="8">
    <source>
        <dbReference type="ARBA" id="ARBA00022598"/>
    </source>
</evidence>
<dbReference type="SUPFAM" id="SSF53244">
    <property type="entry name" value="MurD-like peptide ligases, peptide-binding domain"/>
    <property type="match status" value="1"/>
</dbReference>
<dbReference type="InterPro" id="IPR004101">
    <property type="entry name" value="Mur_ligase_C"/>
</dbReference>
<comment type="caution">
    <text evidence="24">The sequence shown here is derived from an EMBL/GenBank/DDBJ whole genome shotgun (WGS) entry which is preliminary data.</text>
</comment>
<dbReference type="InterPro" id="IPR036565">
    <property type="entry name" value="Mur-like_cat_sf"/>
</dbReference>
<dbReference type="InterPro" id="IPR013221">
    <property type="entry name" value="Mur_ligase_cen"/>
</dbReference>
<evidence type="ECO:0000256" key="11">
    <source>
        <dbReference type="ARBA" id="ARBA00022840"/>
    </source>
</evidence>
<proteinExistence type="inferred from homology"/>
<dbReference type="EC" id="6.3.2.12" evidence="5"/>
<dbReference type="PROSITE" id="PS01012">
    <property type="entry name" value="FOLYLPOLYGLU_SYNT_2"/>
    <property type="match status" value="1"/>
</dbReference>
<dbReference type="Pfam" id="PF02875">
    <property type="entry name" value="Mur_ligase_C"/>
    <property type="match status" value="1"/>
</dbReference>
<dbReference type="OrthoDB" id="9809356at2"/>
<dbReference type="InterPro" id="IPR018109">
    <property type="entry name" value="Folylpolyglutamate_synth_CS"/>
</dbReference>
<evidence type="ECO:0000256" key="2">
    <source>
        <dbReference type="ARBA" id="ARBA00004799"/>
    </source>
</evidence>
<dbReference type="EMBL" id="SWDB01000022">
    <property type="protein sequence ID" value="TKB45093.1"/>
    <property type="molecule type" value="Genomic_DNA"/>
</dbReference>
<organism evidence="24 25">
    <name type="scientific">Thalassotalea mangrovi</name>
    <dbReference type="NCBI Taxonomy" id="2572245"/>
    <lineage>
        <taxon>Bacteria</taxon>
        <taxon>Pseudomonadati</taxon>
        <taxon>Pseudomonadota</taxon>
        <taxon>Gammaproteobacteria</taxon>
        <taxon>Alteromonadales</taxon>
        <taxon>Colwelliaceae</taxon>
        <taxon>Thalassotalea</taxon>
    </lineage>
</organism>
<dbReference type="UniPathway" id="UPA00077">
    <property type="reaction ID" value="UER00157"/>
</dbReference>
<protein>
    <recommendedName>
        <fullName evidence="7">Dihydrofolate synthase/folylpolyglutamate synthase</fullName>
        <ecNumber evidence="5">6.3.2.12</ecNumber>
        <ecNumber evidence="6">6.3.2.17</ecNumber>
    </recommendedName>
    <alternativeName>
        <fullName evidence="16">Folylpoly-gamma-glutamate synthetase-dihydrofolate synthetase</fullName>
    </alternativeName>
    <alternativeName>
        <fullName evidence="14">Folylpolyglutamate synthetase</fullName>
    </alternativeName>
    <alternativeName>
        <fullName evidence="15">Tetrahydrofolylpolyglutamate synthase</fullName>
    </alternativeName>
</protein>
<dbReference type="NCBIfam" id="NF008101">
    <property type="entry name" value="PRK10846.1"/>
    <property type="match status" value="1"/>
</dbReference>
<evidence type="ECO:0000256" key="15">
    <source>
        <dbReference type="ARBA" id="ARBA00030592"/>
    </source>
</evidence>
<feature type="domain" description="Mur ligase C-terminal" evidence="22">
    <location>
        <begin position="295"/>
        <end position="414"/>
    </location>
</feature>
<dbReference type="Gene3D" id="3.90.190.20">
    <property type="entry name" value="Mur ligase, C-terminal domain"/>
    <property type="match status" value="1"/>
</dbReference>
<evidence type="ECO:0000256" key="19">
    <source>
        <dbReference type="ARBA" id="ARBA00049035"/>
    </source>
</evidence>
<keyword evidence="10 21" id="KW-0547">Nucleotide-binding</keyword>
<evidence type="ECO:0000313" key="25">
    <source>
        <dbReference type="Proteomes" id="UP000307999"/>
    </source>
</evidence>
<keyword evidence="9" id="KW-0479">Metal-binding</keyword>
<reference evidence="24 25" key="1">
    <citation type="submission" date="2019-04" db="EMBL/GenBank/DDBJ databases">
        <title>Thalassotalea guangxiensis sp. nov., isolated from sediment of the coastal wetland.</title>
        <authorList>
            <person name="Zheng S."/>
            <person name="Zhang D."/>
        </authorList>
    </citation>
    <scope>NUCLEOTIDE SEQUENCE [LARGE SCALE GENOMIC DNA]</scope>
    <source>
        <strain evidence="24 25">ZS-4</strain>
    </source>
</reference>
<dbReference type="PIRSF" id="PIRSF001563">
    <property type="entry name" value="Folylpolyglu_synth"/>
    <property type="match status" value="1"/>
</dbReference>
<dbReference type="SUPFAM" id="SSF53623">
    <property type="entry name" value="MurD-like peptide ligases, catalytic domain"/>
    <property type="match status" value="1"/>
</dbReference>
<comment type="catalytic activity">
    <reaction evidence="20">
        <text>7,8-dihydropteroate + L-glutamate + ATP = 7,8-dihydrofolate + ADP + phosphate + H(+)</text>
        <dbReference type="Rhea" id="RHEA:23584"/>
        <dbReference type="ChEBI" id="CHEBI:15378"/>
        <dbReference type="ChEBI" id="CHEBI:17839"/>
        <dbReference type="ChEBI" id="CHEBI:29985"/>
        <dbReference type="ChEBI" id="CHEBI:30616"/>
        <dbReference type="ChEBI" id="CHEBI:43474"/>
        <dbReference type="ChEBI" id="CHEBI:57451"/>
        <dbReference type="ChEBI" id="CHEBI:456216"/>
        <dbReference type="EC" id="6.3.2.12"/>
    </reaction>
</comment>
<accession>A0A4U1B4A0</accession>